<dbReference type="RefSeq" id="WP_145399083.1">
    <property type="nucleotide sequence ID" value="NZ_VLKU01000009.1"/>
</dbReference>
<accession>A0A562NHG7</accession>
<reference evidence="2 3" key="1">
    <citation type="journal article" date="2015" name="Stand. Genomic Sci.">
        <title>Genomic Encyclopedia of Bacterial and Archaeal Type Strains, Phase III: the genomes of soil and plant-associated and newly described type strains.</title>
        <authorList>
            <person name="Whitman W.B."/>
            <person name="Woyke T."/>
            <person name="Klenk H.P."/>
            <person name="Zhou Y."/>
            <person name="Lilburn T.G."/>
            <person name="Beck B.J."/>
            <person name="De Vos P."/>
            <person name="Vandamme P."/>
            <person name="Eisen J.A."/>
            <person name="Garrity G."/>
            <person name="Hugenholtz P."/>
            <person name="Kyrpides N.C."/>
        </authorList>
    </citation>
    <scope>NUCLEOTIDE SEQUENCE [LARGE SCALE GENOMIC DNA]</scope>
    <source>
        <strain evidence="2 3">CGMCC 1.5364</strain>
    </source>
</reference>
<evidence type="ECO:0000313" key="2">
    <source>
        <dbReference type="EMBL" id="TWI31543.1"/>
    </source>
</evidence>
<dbReference type="AlphaFoldDB" id="A0A562NHG7"/>
<evidence type="ECO:0000313" key="3">
    <source>
        <dbReference type="Proteomes" id="UP000316225"/>
    </source>
</evidence>
<dbReference type="GO" id="GO:0016757">
    <property type="term" value="F:glycosyltransferase activity"/>
    <property type="evidence" value="ECO:0007669"/>
    <property type="project" value="UniProtKB-ARBA"/>
</dbReference>
<dbReference type="SUPFAM" id="SSF53756">
    <property type="entry name" value="UDP-Glycosyltransferase/glycogen phosphorylase"/>
    <property type="match status" value="1"/>
</dbReference>
<dbReference type="InterPro" id="IPR028098">
    <property type="entry name" value="Glyco_trans_4-like_N"/>
</dbReference>
<dbReference type="Pfam" id="PF13579">
    <property type="entry name" value="Glyco_trans_4_4"/>
    <property type="match status" value="1"/>
</dbReference>
<protein>
    <submittedName>
        <fullName evidence="2">Succinoglycan biosynthesis protein ExoL</fullName>
    </submittedName>
</protein>
<proteinExistence type="predicted"/>
<dbReference type="Proteomes" id="UP000316225">
    <property type="component" value="Unassembled WGS sequence"/>
</dbReference>
<organism evidence="2 3">
    <name type="scientific">Paracoccus sulfuroxidans</name>
    <dbReference type="NCBI Taxonomy" id="384678"/>
    <lineage>
        <taxon>Bacteria</taxon>
        <taxon>Pseudomonadati</taxon>
        <taxon>Pseudomonadota</taxon>
        <taxon>Alphaproteobacteria</taxon>
        <taxon>Rhodobacterales</taxon>
        <taxon>Paracoccaceae</taxon>
        <taxon>Paracoccus</taxon>
    </lineage>
</organism>
<name>A0A562NHG7_9RHOB</name>
<gene>
    <name evidence="2" type="ORF">IQ24_02995</name>
</gene>
<feature type="domain" description="Glycosyltransferase subfamily 4-like N-terminal" evidence="1">
    <location>
        <begin position="32"/>
        <end position="172"/>
    </location>
</feature>
<comment type="caution">
    <text evidence="2">The sequence shown here is derived from an EMBL/GenBank/DDBJ whole genome shotgun (WGS) entry which is preliminary data.</text>
</comment>
<sequence length="410" mass="45275">MSLLSDPNAFRGLRVAVFGFDLAEASQVRRIRSLLSLGCDVTSFCPRREGSTPGFTPEWRNFDLGLVRQGAYLRRGLALPMTVAKALRGRKWLRQADVIIARNLDMAAVAHLARRMAGVSREIPLVYECLDVHPLLTRGDSLGRLMRWSERRVLARAAQLVVSSRGFTESYFRPVQGYDGPAALVENKLWLDDIAPGGRLEADDVASPAGPLVLGLVGAIRCQRSVNLLLETVDRMGRGLKLRFAGHLDEHAVRDFPQQVAARSNVDWTGAYACPEDLGSIYRDCDLVWGQDMWQPGGNSDWLLPSRLYEAGWNGCPVIAVEGSETARRVDSDRLGYVIARPDSATLAGLLGSINRDDLTVLKRDLLTRPAESFVQKAEDLMPFLTPALRRANRAVPRMGQQLAKASARS</sequence>
<dbReference type="OrthoDB" id="7973140at2"/>
<dbReference type="Gene3D" id="3.40.50.2000">
    <property type="entry name" value="Glycogen Phosphorylase B"/>
    <property type="match status" value="2"/>
</dbReference>
<dbReference type="EMBL" id="VLKU01000009">
    <property type="protein sequence ID" value="TWI31543.1"/>
    <property type="molecule type" value="Genomic_DNA"/>
</dbReference>
<evidence type="ECO:0000259" key="1">
    <source>
        <dbReference type="Pfam" id="PF13579"/>
    </source>
</evidence>
<keyword evidence="3" id="KW-1185">Reference proteome</keyword>